<feature type="compositionally biased region" description="Basic and acidic residues" evidence="1">
    <location>
        <begin position="37"/>
        <end position="51"/>
    </location>
</feature>
<gene>
    <name evidence="2" type="ORF">EYF80_018607</name>
</gene>
<evidence type="ECO:0000313" key="2">
    <source>
        <dbReference type="EMBL" id="TNN71259.1"/>
    </source>
</evidence>
<dbReference type="Proteomes" id="UP000314294">
    <property type="component" value="Unassembled WGS sequence"/>
</dbReference>
<comment type="caution">
    <text evidence="2">The sequence shown here is derived from an EMBL/GenBank/DDBJ whole genome shotgun (WGS) entry which is preliminary data.</text>
</comment>
<protein>
    <submittedName>
        <fullName evidence="2">Uncharacterized protein</fullName>
    </submittedName>
</protein>
<feature type="region of interest" description="Disordered" evidence="1">
    <location>
        <begin position="1"/>
        <end position="51"/>
    </location>
</feature>
<evidence type="ECO:0000313" key="3">
    <source>
        <dbReference type="Proteomes" id="UP000314294"/>
    </source>
</evidence>
<feature type="compositionally biased region" description="Basic and acidic residues" evidence="1">
    <location>
        <begin position="8"/>
        <end position="19"/>
    </location>
</feature>
<dbReference type="AlphaFoldDB" id="A0A4Z2HZH9"/>
<proteinExistence type="predicted"/>
<accession>A0A4Z2HZH9</accession>
<name>A0A4Z2HZH9_9TELE</name>
<organism evidence="2 3">
    <name type="scientific">Liparis tanakae</name>
    <name type="common">Tanaka's snailfish</name>
    <dbReference type="NCBI Taxonomy" id="230148"/>
    <lineage>
        <taxon>Eukaryota</taxon>
        <taxon>Metazoa</taxon>
        <taxon>Chordata</taxon>
        <taxon>Craniata</taxon>
        <taxon>Vertebrata</taxon>
        <taxon>Euteleostomi</taxon>
        <taxon>Actinopterygii</taxon>
        <taxon>Neopterygii</taxon>
        <taxon>Teleostei</taxon>
        <taxon>Neoteleostei</taxon>
        <taxon>Acanthomorphata</taxon>
        <taxon>Eupercaria</taxon>
        <taxon>Perciformes</taxon>
        <taxon>Cottioidei</taxon>
        <taxon>Cottales</taxon>
        <taxon>Liparidae</taxon>
        <taxon>Liparis</taxon>
    </lineage>
</organism>
<sequence>MRPSVSTRTDDSAYRRDIQQKGQRLAGMHEITGPRSSTDKRRDETRYRRANQEAVNPKALCNPFHTDMNI</sequence>
<evidence type="ECO:0000256" key="1">
    <source>
        <dbReference type="SAM" id="MobiDB-lite"/>
    </source>
</evidence>
<dbReference type="EMBL" id="SRLO01000153">
    <property type="protein sequence ID" value="TNN71259.1"/>
    <property type="molecule type" value="Genomic_DNA"/>
</dbReference>
<keyword evidence="3" id="KW-1185">Reference proteome</keyword>
<reference evidence="2 3" key="1">
    <citation type="submission" date="2019-03" db="EMBL/GenBank/DDBJ databases">
        <title>First draft genome of Liparis tanakae, snailfish: a comprehensive survey of snailfish specific genes.</title>
        <authorList>
            <person name="Kim W."/>
            <person name="Song I."/>
            <person name="Jeong J.-H."/>
            <person name="Kim D."/>
            <person name="Kim S."/>
            <person name="Ryu S."/>
            <person name="Song J.Y."/>
            <person name="Lee S.K."/>
        </authorList>
    </citation>
    <scope>NUCLEOTIDE SEQUENCE [LARGE SCALE GENOMIC DNA]</scope>
    <source>
        <tissue evidence="2">Muscle</tissue>
    </source>
</reference>